<evidence type="ECO:0000256" key="1">
    <source>
        <dbReference type="ARBA" id="ARBA00005898"/>
    </source>
</evidence>
<dbReference type="EMBL" id="PDZR01000001">
    <property type="protein sequence ID" value="PNG27562.1"/>
    <property type="molecule type" value="Genomic_DNA"/>
</dbReference>
<feature type="domain" description="Mur ligase central" evidence="11">
    <location>
        <begin position="105"/>
        <end position="308"/>
    </location>
</feature>
<dbReference type="AlphaFoldDB" id="A0A2J7TLB3"/>
<comment type="subcellular location">
    <subcellularLocation>
        <location evidence="7 8">Cytoplasm</location>
    </subcellularLocation>
</comment>
<sequence length="490" mass="49992">MRLAELLPGASLTNDLASLDVAALSCDSRKVAPKTLFFAVPGTKADGLAFAPQAARKGAIAIVAGDAPSRSIEGAPVIAVADVRAALAEASARFFPRQPETIVAITGTSGKTSVAAFVRQLFAANGFAAASLGTLGVVAPNGSVYGALTTPDPISLHETLDGLAGSGVTHLALEASSHGLTQRRLDGVRLTAGAFTNLSRDHLDYHATMAEYLAAKLELFQRLLQPGQPAVIDADCDVAAEVIAACKARGLKIFTVGSKGESLKLLGATPKAAATALEVAFEDRTYQVDLPLAGAFQTSNALVAAGLAIVCGVPAERALASLAKIEGAPGRLENVGERKGAAVYVDYAHKPDALEKVLLALRPAVAGRLLVVFGCGGDRDAGKRSIMGGIAAKLADFVIVTDDNPRSENPAAIRSAILKGAAGDATVREIGDRASAIRAAVAALNSGDILLIAGKGHETGQIIGDVTLPFSDAECARAALEDAASKDLAE</sequence>
<feature type="binding site" evidence="7">
    <location>
        <begin position="403"/>
        <end position="406"/>
    </location>
    <ligand>
        <name>meso-2,6-diaminopimelate</name>
        <dbReference type="ChEBI" id="CHEBI:57791"/>
    </ligand>
</feature>
<feature type="domain" description="Mur ligase C-terminal" evidence="10">
    <location>
        <begin position="330"/>
        <end position="456"/>
    </location>
</feature>
<keyword evidence="7" id="KW-0460">Magnesium</keyword>
<comment type="function">
    <text evidence="7">Catalyzes the addition of meso-diaminopimelic acid to the nucleotide precursor UDP-N-acetylmuramoyl-L-alanyl-D-glutamate (UMAG) in the biosynthesis of bacterial cell-wall peptidoglycan.</text>
</comment>
<feature type="binding site" evidence="7">
    <location>
        <position position="176"/>
    </location>
    <ligand>
        <name>UDP-N-acetyl-alpha-D-muramoyl-L-alanyl-D-glutamate</name>
        <dbReference type="ChEBI" id="CHEBI:83900"/>
    </ligand>
</feature>
<evidence type="ECO:0000256" key="4">
    <source>
        <dbReference type="ARBA" id="ARBA00022984"/>
    </source>
</evidence>
<keyword evidence="7" id="KW-0067">ATP-binding</keyword>
<dbReference type="SUPFAM" id="SSF63418">
    <property type="entry name" value="MurE/MurF N-terminal domain"/>
    <property type="match status" value="1"/>
</dbReference>
<feature type="domain" description="Mur ligase N-terminal catalytic" evidence="9">
    <location>
        <begin position="22"/>
        <end position="94"/>
    </location>
</feature>
<feature type="binding site" evidence="7">
    <location>
        <position position="454"/>
    </location>
    <ligand>
        <name>meso-2,6-diaminopimelate</name>
        <dbReference type="ChEBI" id="CHEBI:57791"/>
    </ligand>
</feature>
<evidence type="ECO:0000259" key="11">
    <source>
        <dbReference type="Pfam" id="PF08245"/>
    </source>
</evidence>
<feature type="modified residue" description="N6-carboxylysine" evidence="7">
    <location>
        <position position="216"/>
    </location>
</feature>
<evidence type="ECO:0000256" key="8">
    <source>
        <dbReference type="RuleBase" id="RU004135"/>
    </source>
</evidence>
<dbReference type="Proteomes" id="UP000236286">
    <property type="component" value="Unassembled WGS sequence"/>
</dbReference>
<dbReference type="InterPro" id="IPR035911">
    <property type="entry name" value="MurE/MurF_N"/>
</dbReference>
<dbReference type="PANTHER" id="PTHR23135">
    <property type="entry name" value="MUR LIGASE FAMILY MEMBER"/>
    <property type="match status" value="1"/>
</dbReference>
<evidence type="ECO:0000313" key="13">
    <source>
        <dbReference type="Proteomes" id="UP000236286"/>
    </source>
</evidence>
<dbReference type="InterPro" id="IPR013221">
    <property type="entry name" value="Mur_ligase_cen"/>
</dbReference>
<dbReference type="GO" id="GO:0008765">
    <property type="term" value="F:UDP-N-acetylmuramoylalanyl-D-glutamate-2,6-diaminopimelate ligase activity"/>
    <property type="evidence" value="ECO:0007669"/>
    <property type="project" value="UniProtKB-UniRule"/>
</dbReference>
<feature type="short sequence motif" description="Meso-diaminopimelate recognition motif" evidence="7">
    <location>
        <begin position="403"/>
        <end position="406"/>
    </location>
</feature>
<keyword evidence="7" id="KW-0963">Cytoplasm</keyword>
<name>A0A2J7TLB3_METSI</name>
<evidence type="ECO:0000256" key="6">
    <source>
        <dbReference type="ARBA" id="ARBA00023316"/>
    </source>
</evidence>
<dbReference type="Gene3D" id="3.40.1390.10">
    <property type="entry name" value="MurE/MurF, N-terminal domain"/>
    <property type="match status" value="1"/>
</dbReference>
<comment type="catalytic activity">
    <reaction evidence="7">
        <text>UDP-N-acetyl-alpha-D-muramoyl-L-alanyl-D-glutamate + meso-2,6-diaminopimelate + ATP = UDP-N-acetyl-alpha-D-muramoyl-L-alanyl-gamma-D-glutamyl-meso-2,6-diaminopimelate + ADP + phosphate + H(+)</text>
        <dbReference type="Rhea" id="RHEA:23676"/>
        <dbReference type="ChEBI" id="CHEBI:15378"/>
        <dbReference type="ChEBI" id="CHEBI:30616"/>
        <dbReference type="ChEBI" id="CHEBI:43474"/>
        <dbReference type="ChEBI" id="CHEBI:57791"/>
        <dbReference type="ChEBI" id="CHEBI:83900"/>
        <dbReference type="ChEBI" id="CHEBI:83905"/>
        <dbReference type="ChEBI" id="CHEBI:456216"/>
        <dbReference type="EC" id="6.3.2.13"/>
    </reaction>
</comment>
<comment type="similarity">
    <text evidence="1 7">Belongs to the MurCDEF family. MurE subfamily.</text>
</comment>
<dbReference type="InterPro" id="IPR036615">
    <property type="entry name" value="Mur_ligase_C_dom_sf"/>
</dbReference>
<dbReference type="PANTHER" id="PTHR23135:SF4">
    <property type="entry name" value="UDP-N-ACETYLMURAMOYL-L-ALANYL-D-GLUTAMATE--2,6-DIAMINOPIMELATE LIGASE MURE HOMOLOG, CHLOROPLASTIC"/>
    <property type="match status" value="1"/>
</dbReference>
<protein>
    <recommendedName>
        <fullName evidence="7">UDP-N-acetylmuramoyl-L-alanyl-D-glutamate--2,6-diaminopimelate ligase</fullName>
        <ecNumber evidence="7">6.3.2.13</ecNumber>
    </recommendedName>
    <alternativeName>
        <fullName evidence="7">Meso-A2pm-adding enzyme</fullName>
    </alternativeName>
    <alternativeName>
        <fullName evidence="7">Meso-diaminopimelate-adding enzyme</fullName>
    </alternativeName>
    <alternativeName>
        <fullName evidence="7">UDP-MurNAc-L-Ala-D-Glu:meso-diaminopimelate ligase</fullName>
    </alternativeName>
    <alternativeName>
        <fullName evidence="7">UDP-MurNAc-tripeptide synthetase</fullName>
    </alternativeName>
    <alternativeName>
        <fullName evidence="7">UDP-N-acetylmuramyl-tripeptide synthetase</fullName>
    </alternativeName>
</protein>
<comment type="caution">
    <text evidence="12">The sequence shown here is derived from an EMBL/GenBank/DDBJ whole genome shotgun (WGS) entry which is preliminary data.</text>
</comment>
<evidence type="ECO:0000256" key="7">
    <source>
        <dbReference type="HAMAP-Rule" id="MF_00208"/>
    </source>
</evidence>
<evidence type="ECO:0000256" key="2">
    <source>
        <dbReference type="ARBA" id="ARBA00022618"/>
    </source>
</evidence>
<dbReference type="GO" id="GO:0009252">
    <property type="term" value="P:peptidoglycan biosynthetic process"/>
    <property type="evidence" value="ECO:0007669"/>
    <property type="project" value="UniProtKB-UniRule"/>
</dbReference>
<dbReference type="Pfam" id="PF01225">
    <property type="entry name" value="Mur_ligase"/>
    <property type="match status" value="1"/>
</dbReference>
<dbReference type="InterPro" id="IPR036565">
    <property type="entry name" value="Mur-like_cat_sf"/>
</dbReference>
<evidence type="ECO:0000259" key="9">
    <source>
        <dbReference type="Pfam" id="PF01225"/>
    </source>
</evidence>
<evidence type="ECO:0000256" key="5">
    <source>
        <dbReference type="ARBA" id="ARBA00023306"/>
    </source>
</evidence>
<feature type="binding site" evidence="7">
    <location>
        <position position="28"/>
    </location>
    <ligand>
        <name>UDP-N-acetyl-alpha-D-muramoyl-L-alanyl-D-glutamate</name>
        <dbReference type="ChEBI" id="CHEBI:83900"/>
    </ligand>
</feature>
<dbReference type="RefSeq" id="WP_102841872.1">
    <property type="nucleotide sequence ID" value="NZ_PDZR01000001.1"/>
</dbReference>
<feature type="binding site" evidence="7">
    <location>
        <position position="184"/>
    </location>
    <ligand>
        <name>UDP-N-acetyl-alpha-D-muramoyl-L-alanyl-D-glutamate</name>
        <dbReference type="ChEBI" id="CHEBI:83900"/>
    </ligand>
</feature>
<dbReference type="GO" id="GO:0008360">
    <property type="term" value="P:regulation of cell shape"/>
    <property type="evidence" value="ECO:0007669"/>
    <property type="project" value="UniProtKB-KW"/>
</dbReference>
<dbReference type="EC" id="6.3.2.13" evidence="7"/>
<feature type="binding site" evidence="7">
    <location>
        <position position="458"/>
    </location>
    <ligand>
        <name>meso-2,6-diaminopimelate</name>
        <dbReference type="ChEBI" id="CHEBI:57791"/>
    </ligand>
</feature>
<dbReference type="Gene3D" id="3.40.1190.10">
    <property type="entry name" value="Mur-like, catalytic domain"/>
    <property type="match status" value="1"/>
</dbReference>
<dbReference type="GO" id="GO:0000287">
    <property type="term" value="F:magnesium ion binding"/>
    <property type="evidence" value="ECO:0007669"/>
    <property type="project" value="UniProtKB-UniRule"/>
</dbReference>
<dbReference type="HAMAP" id="MF_00208">
    <property type="entry name" value="MurE"/>
    <property type="match status" value="1"/>
</dbReference>
<dbReference type="GO" id="GO:0051301">
    <property type="term" value="P:cell division"/>
    <property type="evidence" value="ECO:0007669"/>
    <property type="project" value="UniProtKB-KW"/>
</dbReference>
<dbReference type="InterPro" id="IPR000713">
    <property type="entry name" value="Mur_ligase_N"/>
</dbReference>
<dbReference type="NCBIfam" id="NF001124">
    <property type="entry name" value="PRK00139.1-2"/>
    <property type="match status" value="1"/>
</dbReference>
<reference evidence="12 13" key="1">
    <citation type="submission" date="2017-10" db="EMBL/GenBank/DDBJ databases">
        <title>Genome announcement of Methylocella silvestris TVC from permafrost.</title>
        <authorList>
            <person name="Wang J."/>
            <person name="Geng K."/>
            <person name="Ul-Haque F."/>
            <person name="Crombie A.T."/>
            <person name="Street L.E."/>
            <person name="Wookey P.A."/>
            <person name="Murrell J.C."/>
            <person name="Pratscher J."/>
        </authorList>
    </citation>
    <scope>NUCLEOTIDE SEQUENCE [LARGE SCALE GENOMIC DNA]</scope>
    <source>
        <strain evidence="12 13">TVC</strain>
    </source>
</reference>
<comment type="cofactor">
    <cofactor evidence="7">
        <name>Mg(2+)</name>
        <dbReference type="ChEBI" id="CHEBI:18420"/>
    </cofactor>
</comment>
<dbReference type="UniPathway" id="UPA00219"/>
<dbReference type="Pfam" id="PF08245">
    <property type="entry name" value="Mur_ligase_M"/>
    <property type="match status" value="1"/>
</dbReference>
<evidence type="ECO:0000256" key="3">
    <source>
        <dbReference type="ARBA" id="ARBA00022960"/>
    </source>
</evidence>
<dbReference type="Pfam" id="PF02875">
    <property type="entry name" value="Mur_ligase_C"/>
    <property type="match status" value="1"/>
</dbReference>
<keyword evidence="4 7" id="KW-0573">Peptidoglycan synthesis</keyword>
<dbReference type="GO" id="GO:0005737">
    <property type="term" value="C:cytoplasm"/>
    <property type="evidence" value="ECO:0007669"/>
    <property type="project" value="UniProtKB-SubCell"/>
</dbReference>
<comment type="caution">
    <text evidence="7">Lacks conserved residue(s) required for the propagation of feature annotation.</text>
</comment>
<feature type="binding site" evidence="7">
    <location>
        <begin position="149"/>
        <end position="150"/>
    </location>
    <ligand>
        <name>UDP-N-acetyl-alpha-D-muramoyl-L-alanyl-D-glutamate</name>
        <dbReference type="ChEBI" id="CHEBI:83900"/>
    </ligand>
</feature>
<dbReference type="OrthoDB" id="9800958at2"/>
<gene>
    <name evidence="7" type="primary">murE</name>
    <name evidence="12" type="ORF">CR492_01170</name>
</gene>
<dbReference type="Gene3D" id="3.90.190.20">
    <property type="entry name" value="Mur ligase, C-terminal domain"/>
    <property type="match status" value="1"/>
</dbReference>
<comment type="PTM">
    <text evidence="7">Carboxylation is probably crucial for Mg(2+) binding and, consequently, for the gamma-phosphate positioning of ATP.</text>
</comment>
<keyword evidence="7 12" id="KW-0436">Ligase</keyword>
<comment type="pathway">
    <text evidence="7 8">Cell wall biogenesis; peptidoglycan biosynthesis.</text>
</comment>
<keyword evidence="5 7" id="KW-0131">Cell cycle</keyword>
<keyword evidence="6 7" id="KW-0961">Cell wall biogenesis/degradation</keyword>
<dbReference type="NCBIfam" id="NF001126">
    <property type="entry name" value="PRK00139.1-4"/>
    <property type="match status" value="1"/>
</dbReference>
<feature type="binding site" evidence="7">
    <location>
        <position position="379"/>
    </location>
    <ligand>
        <name>meso-2,6-diaminopimelate</name>
        <dbReference type="ChEBI" id="CHEBI:57791"/>
    </ligand>
</feature>
<dbReference type="InterPro" id="IPR004101">
    <property type="entry name" value="Mur_ligase_C"/>
</dbReference>
<dbReference type="GO" id="GO:0005524">
    <property type="term" value="F:ATP binding"/>
    <property type="evidence" value="ECO:0007669"/>
    <property type="project" value="UniProtKB-UniRule"/>
</dbReference>
<keyword evidence="7" id="KW-0547">Nucleotide-binding</keyword>
<keyword evidence="3 7" id="KW-0133">Cell shape</keyword>
<evidence type="ECO:0000313" key="12">
    <source>
        <dbReference type="EMBL" id="PNG27562.1"/>
    </source>
</evidence>
<dbReference type="NCBIfam" id="TIGR01085">
    <property type="entry name" value="murE"/>
    <property type="match status" value="1"/>
</dbReference>
<feature type="binding site" evidence="7">
    <location>
        <begin position="107"/>
        <end position="113"/>
    </location>
    <ligand>
        <name>ATP</name>
        <dbReference type="ChEBI" id="CHEBI:30616"/>
    </ligand>
</feature>
<dbReference type="InterPro" id="IPR005761">
    <property type="entry name" value="UDP-N-AcMur-Glu-dNH2Pim_ligase"/>
</dbReference>
<dbReference type="GO" id="GO:0071555">
    <property type="term" value="P:cell wall organization"/>
    <property type="evidence" value="ECO:0007669"/>
    <property type="project" value="UniProtKB-KW"/>
</dbReference>
<feature type="binding site" evidence="7">
    <location>
        <position position="182"/>
    </location>
    <ligand>
        <name>UDP-N-acetyl-alpha-D-muramoyl-L-alanyl-D-glutamate</name>
        <dbReference type="ChEBI" id="CHEBI:83900"/>
    </ligand>
</feature>
<proteinExistence type="inferred from homology"/>
<keyword evidence="2 7" id="KW-0132">Cell division</keyword>
<organism evidence="12 13">
    <name type="scientific">Methylocella silvestris</name>
    <dbReference type="NCBI Taxonomy" id="199596"/>
    <lineage>
        <taxon>Bacteria</taxon>
        <taxon>Pseudomonadati</taxon>
        <taxon>Pseudomonadota</taxon>
        <taxon>Alphaproteobacteria</taxon>
        <taxon>Hyphomicrobiales</taxon>
        <taxon>Beijerinckiaceae</taxon>
        <taxon>Methylocella</taxon>
    </lineage>
</organism>
<dbReference type="SUPFAM" id="SSF53623">
    <property type="entry name" value="MurD-like peptide ligases, catalytic domain"/>
    <property type="match status" value="1"/>
</dbReference>
<accession>A0A2J7TLB3</accession>
<dbReference type="SUPFAM" id="SSF53244">
    <property type="entry name" value="MurD-like peptide ligases, peptide-binding domain"/>
    <property type="match status" value="1"/>
</dbReference>
<evidence type="ECO:0000259" key="10">
    <source>
        <dbReference type="Pfam" id="PF02875"/>
    </source>
</evidence>